<accession>A0A0E9VZZ1</accession>
<protein>
    <submittedName>
        <fullName evidence="1">Uncharacterized protein</fullName>
    </submittedName>
</protein>
<organism evidence="1">
    <name type="scientific">Anguilla anguilla</name>
    <name type="common">European freshwater eel</name>
    <name type="synonym">Muraena anguilla</name>
    <dbReference type="NCBI Taxonomy" id="7936"/>
    <lineage>
        <taxon>Eukaryota</taxon>
        <taxon>Metazoa</taxon>
        <taxon>Chordata</taxon>
        <taxon>Craniata</taxon>
        <taxon>Vertebrata</taxon>
        <taxon>Euteleostomi</taxon>
        <taxon>Actinopterygii</taxon>
        <taxon>Neopterygii</taxon>
        <taxon>Teleostei</taxon>
        <taxon>Anguilliformes</taxon>
        <taxon>Anguillidae</taxon>
        <taxon>Anguilla</taxon>
    </lineage>
</organism>
<proteinExistence type="predicted"/>
<dbReference type="EMBL" id="GBXM01025727">
    <property type="protein sequence ID" value="JAH82850.1"/>
    <property type="molecule type" value="Transcribed_RNA"/>
</dbReference>
<evidence type="ECO:0000313" key="1">
    <source>
        <dbReference type="EMBL" id="JAH82850.1"/>
    </source>
</evidence>
<reference evidence="1" key="2">
    <citation type="journal article" date="2015" name="Fish Shellfish Immunol.">
        <title>Early steps in the European eel (Anguilla anguilla)-Vibrio vulnificus interaction in the gills: Role of the RtxA13 toxin.</title>
        <authorList>
            <person name="Callol A."/>
            <person name="Pajuelo D."/>
            <person name="Ebbesson L."/>
            <person name="Teles M."/>
            <person name="MacKenzie S."/>
            <person name="Amaro C."/>
        </authorList>
    </citation>
    <scope>NUCLEOTIDE SEQUENCE</scope>
</reference>
<sequence length="34" mass="3619">MSELAGLQEGVLTSAAEEFIPQITVINSRINCAL</sequence>
<reference evidence="1" key="1">
    <citation type="submission" date="2014-11" db="EMBL/GenBank/DDBJ databases">
        <authorList>
            <person name="Amaro Gonzalez C."/>
        </authorList>
    </citation>
    <scope>NUCLEOTIDE SEQUENCE</scope>
</reference>
<dbReference type="AlphaFoldDB" id="A0A0E9VZZ1"/>
<name>A0A0E9VZZ1_ANGAN</name>